<dbReference type="EMBL" id="CP010086">
    <property type="protein sequence ID" value="AJG98140.1"/>
    <property type="molecule type" value="Genomic_DNA"/>
</dbReference>
<evidence type="ECO:0000259" key="1">
    <source>
        <dbReference type="SMART" id="SM00849"/>
    </source>
</evidence>
<feature type="domain" description="Metallo-beta-lactamase" evidence="1">
    <location>
        <begin position="21"/>
        <end position="205"/>
    </location>
</feature>
<evidence type="ECO:0000313" key="3">
    <source>
        <dbReference type="Proteomes" id="UP000031866"/>
    </source>
</evidence>
<protein>
    <submittedName>
        <fullName evidence="2">MBL fold metallo-hydrolase</fullName>
    </submittedName>
</protein>
<dbReference type="SUPFAM" id="SSF56281">
    <property type="entry name" value="Metallo-hydrolase/oxidoreductase"/>
    <property type="match status" value="1"/>
</dbReference>
<dbReference type="PANTHER" id="PTHR43041:SF1">
    <property type="entry name" value="METALLO-BETA-LACTAMASE DOMAIN-CONTAINING PROTEIN"/>
    <property type="match status" value="1"/>
</dbReference>
<reference evidence="3" key="1">
    <citation type="submission" date="2014-12" db="EMBL/GenBank/DDBJ databases">
        <title>Genome sequence of Clostridium beijerinckii strain 59B.</title>
        <authorList>
            <person name="Little G.T."/>
            <person name="Minton N.P."/>
        </authorList>
    </citation>
    <scope>NUCLEOTIDE SEQUENCE [LARGE SCALE GENOMIC DNA]</scope>
    <source>
        <strain evidence="3">59B</strain>
    </source>
</reference>
<dbReference type="PANTHER" id="PTHR43041">
    <property type="entry name" value="HYDROLASE, METALLO-BETA-LACTAMASE SUPERFAMILY"/>
    <property type="match status" value="1"/>
</dbReference>
<dbReference type="OrthoDB" id="9807946at2"/>
<name>A0A0B5QB18_CLOBE</name>
<dbReference type="Gene3D" id="3.60.15.10">
    <property type="entry name" value="Ribonuclease Z/Hydroxyacylglutathione hydrolase-like"/>
    <property type="match status" value="1"/>
</dbReference>
<proteinExistence type="predicted"/>
<dbReference type="STRING" id="1520.LF65_01532"/>
<dbReference type="KEGG" id="cbei:LF65_01532"/>
<dbReference type="GO" id="GO:0016787">
    <property type="term" value="F:hydrolase activity"/>
    <property type="evidence" value="ECO:0007669"/>
    <property type="project" value="UniProtKB-KW"/>
</dbReference>
<sequence length="212" mass="24233">MPFISQDLYQFNSYVEPINLTFHQYLLLGDEPLLVHTGNVMQAEALVQELKDVLNGKELKYIFISHFEADECGGLSLILEHFPKAKTICSEVTARQLNGFGIKAEIITKKAEETLNTDNYELEFINYPSEMHLWDGLLVIENKRRIFFSSDLMFALGKEIGTVKESDWNTEVNSIKQEQIPDNNKLEDLQETLKKLKPDIIATGHGPCLKLK</sequence>
<dbReference type="SMART" id="SM00849">
    <property type="entry name" value="Lactamase_B"/>
    <property type="match status" value="1"/>
</dbReference>
<gene>
    <name evidence="2" type="ORF">LF65_01532</name>
</gene>
<evidence type="ECO:0000313" key="2">
    <source>
        <dbReference type="EMBL" id="AJG98140.1"/>
    </source>
</evidence>
<dbReference type="RefSeq" id="WP_041895310.1">
    <property type="nucleotide sequence ID" value="NZ_CP010086.2"/>
</dbReference>
<dbReference type="InterPro" id="IPR045761">
    <property type="entry name" value="ODP_dom"/>
</dbReference>
<organism evidence="2 3">
    <name type="scientific">Clostridium beijerinckii</name>
    <name type="common">Clostridium MP</name>
    <dbReference type="NCBI Taxonomy" id="1520"/>
    <lineage>
        <taxon>Bacteria</taxon>
        <taxon>Bacillati</taxon>
        <taxon>Bacillota</taxon>
        <taxon>Clostridia</taxon>
        <taxon>Eubacteriales</taxon>
        <taxon>Clostridiaceae</taxon>
        <taxon>Clostridium</taxon>
    </lineage>
</organism>
<dbReference type="InterPro" id="IPR036866">
    <property type="entry name" value="RibonucZ/Hydroxyglut_hydro"/>
</dbReference>
<keyword evidence="2" id="KW-0378">Hydrolase</keyword>
<accession>A0A0B5QB18</accession>
<dbReference type="Pfam" id="PF19583">
    <property type="entry name" value="ODP"/>
    <property type="match status" value="1"/>
</dbReference>
<dbReference type="InterPro" id="IPR001279">
    <property type="entry name" value="Metallo-B-lactamas"/>
</dbReference>
<dbReference type="Proteomes" id="UP000031866">
    <property type="component" value="Chromosome"/>
</dbReference>
<dbReference type="AlphaFoldDB" id="A0A0B5QB18"/>